<dbReference type="EMBL" id="MK500606">
    <property type="protein sequence ID" value="QBK93836.1"/>
    <property type="molecule type" value="Genomic_DNA"/>
</dbReference>
<gene>
    <name evidence="2" type="ORF">LCPAC406_01500</name>
</gene>
<keyword evidence="1" id="KW-0812">Transmembrane</keyword>
<sequence length="109" mass="12878">MWTVSGNKLQKNNDVTTEEAYLFIPSNFTFTKRYERILMKGGVRTVSLIKTVFSKHIIVETITLVETDDDEDEEVEPIKGTESSIIYLIILLIIILIIVFCCWWRWWKF</sequence>
<protein>
    <submittedName>
        <fullName evidence="2">Uncharacterized protein</fullName>
    </submittedName>
</protein>
<evidence type="ECO:0000256" key="1">
    <source>
        <dbReference type="SAM" id="Phobius"/>
    </source>
</evidence>
<feature type="transmembrane region" description="Helical" evidence="1">
    <location>
        <begin position="85"/>
        <end position="106"/>
    </location>
</feature>
<proteinExistence type="predicted"/>
<accession>A0A481ZDV4</accession>
<organism evidence="2">
    <name type="scientific">Pithovirus LCPAC406</name>
    <dbReference type="NCBI Taxonomy" id="2506599"/>
    <lineage>
        <taxon>Viruses</taxon>
        <taxon>Pithoviruses</taxon>
    </lineage>
</organism>
<keyword evidence="1" id="KW-0472">Membrane</keyword>
<evidence type="ECO:0000313" key="2">
    <source>
        <dbReference type="EMBL" id="QBK93836.1"/>
    </source>
</evidence>
<name>A0A481ZDV4_9VIRU</name>
<reference evidence="2" key="1">
    <citation type="journal article" date="2019" name="MBio">
        <title>Virus Genomes from Deep Sea Sediments Expand the Ocean Megavirome and Support Independent Origins of Viral Gigantism.</title>
        <authorList>
            <person name="Backstrom D."/>
            <person name="Yutin N."/>
            <person name="Jorgensen S.L."/>
            <person name="Dharamshi J."/>
            <person name="Homa F."/>
            <person name="Zaremba-Niedwiedzka K."/>
            <person name="Spang A."/>
            <person name="Wolf Y.I."/>
            <person name="Koonin E.V."/>
            <person name="Ettema T.J."/>
        </authorList>
    </citation>
    <scope>NUCLEOTIDE SEQUENCE</scope>
</reference>
<keyword evidence="1" id="KW-1133">Transmembrane helix</keyword>